<keyword evidence="1" id="KW-0472">Membrane</keyword>
<proteinExistence type="predicted"/>
<organism evidence="3 4">
    <name type="scientific">Actinoplanes octamycinicus</name>
    <dbReference type="NCBI Taxonomy" id="135948"/>
    <lineage>
        <taxon>Bacteria</taxon>
        <taxon>Bacillati</taxon>
        <taxon>Actinomycetota</taxon>
        <taxon>Actinomycetes</taxon>
        <taxon>Micromonosporales</taxon>
        <taxon>Micromonosporaceae</taxon>
        <taxon>Actinoplanes</taxon>
    </lineage>
</organism>
<name>A0A7W7GWE6_9ACTN</name>
<evidence type="ECO:0000313" key="4">
    <source>
        <dbReference type="Proteomes" id="UP000546162"/>
    </source>
</evidence>
<dbReference type="Proteomes" id="UP000546162">
    <property type="component" value="Unassembled WGS sequence"/>
</dbReference>
<dbReference type="EMBL" id="JACHNB010000001">
    <property type="protein sequence ID" value="MBB4739387.1"/>
    <property type="molecule type" value="Genomic_DNA"/>
</dbReference>
<feature type="signal peptide" evidence="2">
    <location>
        <begin position="1"/>
        <end position="26"/>
    </location>
</feature>
<dbReference type="AlphaFoldDB" id="A0A7W7GWE6"/>
<sequence length="160" mass="16067">MRWIGSAAATVMIMVMALLPGTAARAAAVFVELNPSTVPAGDHVSLRASCTDNLQPATVTVEGVGPVRVKPEFGFLTATAKVPGDTEAGDYTATLQCPDGKTATATMHVVVAFAPSRGPATGGGGTAPERTAALLVGGGLTILVAGLGLAVLSTRRRRLG</sequence>
<protein>
    <recommendedName>
        <fullName evidence="5">Gram-positive cocci surface proteins LPxTG domain-containing protein</fullName>
    </recommendedName>
</protein>
<keyword evidence="1" id="KW-0812">Transmembrane</keyword>
<reference evidence="3 4" key="1">
    <citation type="submission" date="2020-08" db="EMBL/GenBank/DDBJ databases">
        <title>Sequencing the genomes of 1000 actinobacteria strains.</title>
        <authorList>
            <person name="Klenk H.-P."/>
        </authorList>
    </citation>
    <scope>NUCLEOTIDE SEQUENCE [LARGE SCALE GENOMIC DNA]</scope>
    <source>
        <strain evidence="3 4">DSM 45809</strain>
    </source>
</reference>
<feature type="transmembrane region" description="Helical" evidence="1">
    <location>
        <begin position="132"/>
        <end position="152"/>
    </location>
</feature>
<comment type="caution">
    <text evidence="3">The sequence shown here is derived from an EMBL/GenBank/DDBJ whole genome shotgun (WGS) entry which is preliminary data.</text>
</comment>
<accession>A0A7W7GWE6</accession>
<keyword evidence="1" id="KW-1133">Transmembrane helix</keyword>
<evidence type="ECO:0000313" key="3">
    <source>
        <dbReference type="EMBL" id="MBB4739387.1"/>
    </source>
</evidence>
<evidence type="ECO:0000256" key="1">
    <source>
        <dbReference type="SAM" id="Phobius"/>
    </source>
</evidence>
<evidence type="ECO:0000256" key="2">
    <source>
        <dbReference type="SAM" id="SignalP"/>
    </source>
</evidence>
<gene>
    <name evidence="3" type="ORF">BJY16_002846</name>
</gene>
<evidence type="ECO:0008006" key="5">
    <source>
        <dbReference type="Google" id="ProtNLM"/>
    </source>
</evidence>
<dbReference type="RefSeq" id="WP_239178020.1">
    <property type="nucleotide sequence ID" value="NZ_BAABFG010000005.1"/>
</dbReference>
<feature type="chain" id="PRO_5031373034" description="Gram-positive cocci surface proteins LPxTG domain-containing protein" evidence="2">
    <location>
        <begin position="27"/>
        <end position="160"/>
    </location>
</feature>
<keyword evidence="2" id="KW-0732">Signal</keyword>
<keyword evidence="4" id="KW-1185">Reference proteome</keyword>